<reference evidence="4" key="1">
    <citation type="submission" date="2012-12" db="EMBL/GenBank/DDBJ databases">
        <authorList>
            <person name="Pethick F.E."/>
            <person name="MacFadyen A.C."/>
            <person name="Tang Z."/>
            <person name="Sangal V."/>
            <person name="Tze-Tze L."/>
            <person name="Chu J."/>
            <person name="Guo M."/>
            <person name="Kirby R."/>
            <person name="Hoskisson P.A."/>
            <person name="Herron P.R."/>
            <person name="Hunter I.S."/>
        </authorList>
    </citation>
    <scope>NUCLEOTIDE SEQUENCE</scope>
    <source>
        <strain evidence="4">ATCC 10970</strain>
    </source>
</reference>
<keyword evidence="3" id="KW-0472">Membrane</keyword>
<evidence type="ECO:0000313" key="4">
    <source>
        <dbReference type="EMBL" id="QST82134.1"/>
    </source>
</evidence>
<keyword evidence="3" id="KW-1133">Transmembrane helix</keyword>
<organism evidence="4 5">
    <name type="scientific">Streptomyces rimosus subsp. rimosus (strain ATCC 10970 / DSM 40260 / JCM 4667 / NRRL 2234)</name>
    <dbReference type="NCBI Taxonomy" id="1265868"/>
    <lineage>
        <taxon>Bacteria</taxon>
        <taxon>Bacillati</taxon>
        <taxon>Actinomycetota</taxon>
        <taxon>Actinomycetes</taxon>
        <taxon>Kitasatosporales</taxon>
        <taxon>Streptomycetaceae</taxon>
        <taxon>Streptomyces</taxon>
    </lineage>
</organism>
<keyword evidence="1" id="KW-0175">Coiled coil</keyword>
<keyword evidence="3" id="KW-0812">Transmembrane</keyword>
<dbReference type="Proteomes" id="UP000011074">
    <property type="component" value="Chromosome"/>
</dbReference>
<reference evidence="4" key="2">
    <citation type="submission" date="2020-01" db="EMBL/GenBank/DDBJ databases">
        <authorList>
            <person name="Algora L."/>
            <person name="Schniete J.K."/>
            <person name="MacFadyen A."/>
            <person name="Hoskisson P.A."/>
            <person name="Hunter I.S."/>
            <person name="Herron P.R."/>
        </authorList>
    </citation>
    <scope>NUCLEOTIDE SEQUENCE</scope>
    <source>
        <strain evidence="4">ATCC 10970</strain>
    </source>
</reference>
<name>A0A8A1UU95_STRR1</name>
<evidence type="ECO:0000313" key="5">
    <source>
        <dbReference type="Proteomes" id="UP000011074"/>
    </source>
</evidence>
<evidence type="ECO:0000256" key="2">
    <source>
        <dbReference type="SAM" id="MobiDB-lite"/>
    </source>
</evidence>
<evidence type="ECO:0000256" key="1">
    <source>
        <dbReference type="SAM" id="Coils"/>
    </source>
</evidence>
<proteinExistence type="predicted"/>
<dbReference type="GeneID" id="66856288"/>
<dbReference type="PROSITE" id="PS51257">
    <property type="entry name" value="PROKAR_LIPOPROTEIN"/>
    <property type="match status" value="1"/>
</dbReference>
<dbReference type="RefSeq" id="WP_125522940.1">
    <property type="nucleotide sequence ID" value="NZ_CP048261.1"/>
</dbReference>
<dbReference type="Pfam" id="PF19560">
    <property type="entry name" value="DUF6082"/>
    <property type="match status" value="1"/>
</dbReference>
<accession>A0A8A1UU95</accession>
<dbReference type="InterPro" id="IPR045728">
    <property type="entry name" value="DUF6082"/>
</dbReference>
<feature type="coiled-coil region" evidence="1">
    <location>
        <begin position="67"/>
        <end position="108"/>
    </location>
</feature>
<reference evidence="4" key="3">
    <citation type="journal article" date="2021" name="bioRxiv">
        <title>Bilateral symmetry of linear streptomycete chromosomes.</title>
        <authorList>
            <person name="Algora-Gallardo L."/>
            <person name="Schniete J.K."/>
            <person name="Mark D.R."/>
            <person name="Hunter I.S."/>
            <person name="Herron P.R."/>
        </authorList>
    </citation>
    <scope>NUCLEOTIDE SEQUENCE</scope>
    <source>
        <strain evidence="4">ATCC 10970</strain>
    </source>
</reference>
<evidence type="ECO:0000256" key="3">
    <source>
        <dbReference type="SAM" id="Phobius"/>
    </source>
</evidence>
<feature type="transmembrane region" description="Helical" evidence="3">
    <location>
        <begin position="48"/>
        <end position="67"/>
    </location>
</feature>
<gene>
    <name evidence="4" type="ORF">SRIM_020020</name>
</gene>
<protein>
    <submittedName>
        <fullName evidence="4">Uncharacterized protein</fullName>
    </submittedName>
</protein>
<feature type="region of interest" description="Disordered" evidence="2">
    <location>
        <begin position="228"/>
        <end position="247"/>
    </location>
</feature>
<sequence length="247" mass="27837">MSEIGPRKAIWVLQNLGVVLAAGAACVLLSLIMTMVPGLRTPGSGNAGQAYGAAASSTAVLVLFYMARTLRLQRDETSLQRQELELQRAEMRLQRTELELQRDEMRRSAGELHRSAEAGLRRLHMDLLKMSIADPELAEVWPKFAPDLTVKENRQYLYANLIYCHTMLAHKLEMANDREALGHLRYIVTSPAFRGYWESARFMRAEMDPDSHESHFATLVDEALTQTNGQAPHAPNLRLIEGQHTEQ</sequence>
<dbReference type="AlphaFoldDB" id="A0A8A1UU95"/>
<feature type="transmembrane region" description="Helical" evidence="3">
    <location>
        <begin position="12"/>
        <end position="36"/>
    </location>
</feature>
<dbReference type="EMBL" id="CP048261">
    <property type="protein sequence ID" value="QST82134.1"/>
    <property type="molecule type" value="Genomic_DNA"/>
</dbReference>